<feature type="region of interest" description="Disordered" evidence="1">
    <location>
        <begin position="1"/>
        <end position="88"/>
    </location>
</feature>
<evidence type="ECO:0000256" key="1">
    <source>
        <dbReference type="SAM" id="MobiDB-lite"/>
    </source>
</evidence>
<keyword evidence="3" id="KW-1185">Reference proteome</keyword>
<reference evidence="2 3" key="1">
    <citation type="submission" date="2019-03" db="EMBL/GenBank/DDBJ databases">
        <title>First draft genome of Liparis tanakae, snailfish: a comprehensive survey of snailfish specific genes.</title>
        <authorList>
            <person name="Kim W."/>
            <person name="Song I."/>
            <person name="Jeong J.-H."/>
            <person name="Kim D."/>
            <person name="Kim S."/>
            <person name="Ryu S."/>
            <person name="Song J.Y."/>
            <person name="Lee S.K."/>
        </authorList>
    </citation>
    <scope>NUCLEOTIDE SEQUENCE [LARGE SCALE GENOMIC DNA]</scope>
    <source>
        <tissue evidence="2">Muscle</tissue>
    </source>
</reference>
<feature type="compositionally biased region" description="Basic and acidic residues" evidence="1">
    <location>
        <begin position="25"/>
        <end position="54"/>
    </location>
</feature>
<evidence type="ECO:0000313" key="2">
    <source>
        <dbReference type="EMBL" id="TNN43152.1"/>
    </source>
</evidence>
<comment type="caution">
    <text evidence="2">The sequence shown here is derived from an EMBL/GenBank/DDBJ whole genome shotgun (WGS) entry which is preliminary data.</text>
</comment>
<accession>A0A4Z2FRY5</accession>
<dbReference type="Proteomes" id="UP000314294">
    <property type="component" value="Unassembled WGS sequence"/>
</dbReference>
<dbReference type="EMBL" id="SRLO01000986">
    <property type="protein sequence ID" value="TNN43152.1"/>
    <property type="molecule type" value="Genomic_DNA"/>
</dbReference>
<evidence type="ECO:0000313" key="3">
    <source>
        <dbReference type="Proteomes" id="UP000314294"/>
    </source>
</evidence>
<sequence length="118" mass="12579">MKQRQQLEPPARGGAAHVGSLEPESETRRAPPDTPDRTRAAEPRRSGRERRRGDFPPSGSGSMKHEDDAALISASHSFPSGGPNGSVLRLQADTVWGSKCCVHEEKRGGASAHTQSGV</sequence>
<dbReference type="AlphaFoldDB" id="A0A4Z2FRY5"/>
<proteinExistence type="predicted"/>
<organism evidence="2 3">
    <name type="scientific">Liparis tanakae</name>
    <name type="common">Tanaka's snailfish</name>
    <dbReference type="NCBI Taxonomy" id="230148"/>
    <lineage>
        <taxon>Eukaryota</taxon>
        <taxon>Metazoa</taxon>
        <taxon>Chordata</taxon>
        <taxon>Craniata</taxon>
        <taxon>Vertebrata</taxon>
        <taxon>Euteleostomi</taxon>
        <taxon>Actinopterygii</taxon>
        <taxon>Neopterygii</taxon>
        <taxon>Teleostei</taxon>
        <taxon>Neoteleostei</taxon>
        <taxon>Acanthomorphata</taxon>
        <taxon>Eupercaria</taxon>
        <taxon>Perciformes</taxon>
        <taxon>Cottioidei</taxon>
        <taxon>Cottales</taxon>
        <taxon>Liparidae</taxon>
        <taxon>Liparis</taxon>
    </lineage>
</organism>
<protein>
    <submittedName>
        <fullName evidence="2">Uncharacterized protein</fullName>
    </submittedName>
</protein>
<name>A0A4Z2FRY5_9TELE</name>
<gene>
    <name evidence="2" type="ORF">EYF80_046656</name>
</gene>